<dbReference type="InterPro" id="IPR029021">
    <property type="entry name" value="Prot-tyrosine_phosphatase-like"/>
</dbReference>
<evidence type="ECO:0000256" key="1">
    <source>
        <dbReference type="ARBA" id="ARBA00008601"/>
    </source>
</evidence>
<evidence type="ECO:0000313" key="8">
    <source>
        <dbReference type="EMBL" id="CAF0715889.1"/>
    </source>
</evidence>
<dbReference type="CDD" id="cd14498">
    <property type="entry name" value="DSP"/>
    <property type="match status" value="1"/>
</dbReference>
<dbReference type="PIRSF" id="PIRSF000941">
    <property type="entry name" value="DUSP12"/>
    <property type="match status" value="1"/>
</dbReference>
<dbReference type="OrthoDB" id="2017893at2759"/>
<evidence type="ECO:0000256" key="3">
    <source>
        <dbReference type="ARBA" id="ARBA00022801"/>
    </source>
</evidence>
<dbReference type="PANTHER" id="PTHR45848:SF4">
    <property type="entry name" value="DUAL SPECIFICITY PROTEIN PHOSPHATASE 12"/>
    <property type="match status" value="1"/>
</dbReference>
<dbReference type="GO" id="GO:0004725">
    <property type="term" value="F:protein tyrosine phosphatase activity"/>
    <property type="evidence" value="ECO:0007669"/>
    <property type="project" value="UniProtKB-EC"/>
</dbReference>
<dbReference type="AlphaFoldDB" id="A0A813MI13"/>
<dbReference type="GO" id="GO:0008138">
    <property type="term" value="F:protein tyrosine/serine/threonine phosphatase activity"/>
    <property type="evidence" value="ECO:0007669"/>
    <property type="project" value="InterPro"/>
</dbReference>
<dbReference type="SMART" id="SM00195">
    <property type="entry name" value="DSPc"/>
    <property type="match status" value="1"/>
</dbReference>
<dbReference type="InterPro" id="IPR016278">
    <property type="entry name" value="DUSP12"/>
</dbReference>
<evidence type="ECO:0000256" key="4">
    <source>
        <dbReference type="ARBA" id="ARBA00022912"/>
    </source>
</evidence>
<keyword evidence="3" id="KW-0378">Hydrolase</keyword>
<dbReference type="Proteomes" id="UP000663879">
    <property type="component" value="Unassembled WGS sequence"/>
</dbReference>
<gene>
    <name evidence="8" type="ORF">OXX778_LOCUS1633</name>
</gene>
<evidence type="ECO:0000256" key="5">
    <source>
        <dbReference type="PIRSR" id="PIRSR000941-50"/>
    </source>
</evidence>
<reference evidence="8" key="1">
    <citation type="submission" date="2021-02" db="EMBL/GenBank/DDBJ databases">
        <authorList>
            <person name="Nowell W R."/>
        </authorList>
    </citation>
    <scope>NUCLEOTIDE SEQUENCE</scope>
    <source>
        <strain evidence="8">Ploen Becks lab</strain>
    </source>
</reference>
<evidence type="ECO:0000256" key="2">
    <source>
        <dbReference type="ARBA" id="ARBA00013064"/>
    </source>
</evidence>
<dbReference type="InterPro" id="IPR016130">
    <property type="entry name" value="Tyr_Pase_AS"/>
</dbReference>
<protein>
    <recommendedName>
        <fullName evidence="2">protein-tyrosine-phosphatase</fullName>
        <ecNumber evidence="2">3.1.3.48</ecNumber>
    </recommendedName>
</protein>
<organism evidence="8 9">
    <name type="scientific">Brachionus calyciflorus</name>
    <dbReference type="NCBI Taxonomy" id="104777"/>
    <lineage>
        <taxon>Eukaryota</taxon>
        <taxon>Metazoa</taxon>
        <taxon>Spiralia</taxon>
        <taxon>Gnathifera</taxon>
        <taxon>Rotifera</taxon>
        <taxon>Eurotatoria</taxon>
        <taxon>Monogononta</taxon>
        <taxon>Pseudotrocha</taxon>
        <taxon>Ploima</taxon>
        <taxon>Brachionidae</taxon>
        <taxon>Brachionus</taxon>
    </lineage>
</organism>
<evidence type="ECO:0000259" key="6">
    <source>
        <dbReference type="PROSITE" id="PS50054"/>
    </source>
</evidence>
<dbReference type="InterPro" id="IPR000387">
    <property type="entry name" value="Tyr_Pase_dom"/>
</dbReference>
<evidence type="ECO:0000313" key="9">
    <source>
        <dbReference type="Proteomes" id="UP000663879"/>
    </source>
</evidence>
<proteinExistence type="inferred from homology"/>
<comment type="similarity">
    <text evidence="1">Belongs to the protein-tyrosine phosphatase family. Non-receptor class dual specificity subfamily.</text>
</comment>
<accession>A0A813MI13</accession>
<dbReference type="EC" id="3.1.3.48" evidence="2"/>
<feature type="active site" description="Phosphocysteine intermediate" evidence="5">
    <location>
        <position position="119"/>
    </location>
</feature>
<keyword evidence="4" id="KW-0904">Protein phosphatase</keyword>
<dbReference type="SUPFAM" id="SSF52799">
    <property type="entry name" value="(Phosphotyrosine protein) phosphatases II"/>
    <property type="match status" value="1"/>
</dbReference>
<dbReference type="PANTHER" id="PTHR45848">
    <property type="entry name" value="DUAL SPECIFICITY PROTEIN PHOSPHATASE 12 FAMILY MEMBER"/>
    <property type="match status" value="1"/>
</dbReference>
<comment type="caution">
    <text evidence="8">The sequence shown here is derived from an EMBL/GenBank/DDBJ whole genome shotgun (WGS) entry which is preliminary data.</text>
</comment>
<dbReference type="PROSITE" id="PS00383">
    <property type="entry name" value="TYR_PHOSPHATASE_1"/>
    <property type="match status" value="1"/>
</dbReference>
<dbReference type="Gene3D" id="3.90.190.10">
    <property type="entry name" value="Protein tyrosine phosphatase superfamily"/>
    <property type="match status" value="1"/>
</dbReference>
<dbReference type="PROSITE" id="PS50056">
    <property type="entry name" value="TYR_PHOSPHATASE_2"/>
    <property type="match status" value="1"/>
</dbReference>
<dbReference type="EMBL" id="CAJNOC010000110">
    <property type="protein sequence ID" value="CAF0715889.1"/>
    <property type="molecule type" value="Genomic_DNA"/>
</dbReference>
<feature type="domain" description="Tyrosine specific protein phosphatases" evidence="7">
    <location>
        <begin position="92"/>
        <end position="153"/>
    </location>
</feature>
<evidence type="ECO:0000259" key="7">
    <source>
        <dbReference type="PROSITE" id="PS50056"/>
    </source>
</evidence>
<dbReference type="Pfam" id="PF00782">
    <property type="entry name" value="DSPc"/>
    <property type="match status" value="1"/>
</dbReference>
<dbReference type="InterPro" id="IPR000340">
    <property type="entry name" value="Dual-sp_phosphatase_cat-dom"/>
</dbReference>
<feature type="domain" description="Tyrosine-protein phosphatase" evidence="6">
    <location>
        <begin position="33"/>
        <end position="174"/>
    </location>
</feature>
<dbReference type="InterPro" id="IPR020422">
    <property type="entry name" value="TYR_PHOSPHATASE_DUAL_dom"/>
</dbReference>
<name>A0A813MI13_9BILA</name>
<keyword evidence="9" id="KW-1185">Reference proteome</keyword>
<dbReference type="PROSITE" id="PS50054">
    <property type="entry name" value="TYR_PHOSPHATASE_DUAL"/>
    <property type="match status" value="1"/>
</dbReference>
<sequence>MTSESNNQSLPVAPNLNGLVLNYYHRSHLHKSDLNLIVPYLYLGSLEAAKNVDNLKKLDITHILTLMEDPLDEKIRNSFTYKFKRLTDLPSSNILDILEECIEFIENAIDNSQNILVHCQVGMSRSASIVIAYLMNKDRKPMNEILEFVKQSRFVFPNMGFRKQLEYLETCNYEIRKNSISYRTYKLEKMAEIIQMGGRFDQSFLDTGNEESNDSENLSCYKCKKCRFKLFNIRQIVWHTEEIENPNLNIKHKFEFYAKSNMSGSSSGVVCNQEIYIEPLSWFQDRLSDISGKINCPKCDAKLGSFDWSGAKCACGSWVTPAFHISKSKIDFYNAIQIE</sequence>
<dbReference type="GO" id="GO:0005634">
    <property type="term" value="C:nucleus"/>
    <property type="evidence" value="ECO:0007669"/>
    <property type="project" value="TreeGrafter"/>
</dbReference>